<proteinExistence type="predicted"/>
<keyword evidence="2" id="KW-1185">Reference proteome</keyword>
<evidence type="ECO:0000313" key="1">
    <source>
        <dbReference type="EMBL" id="CAH1110925.1"/>
    </source>
</evidence>
<dbReference type="Gene3D" id="1.10.150.50">
    <property type="entry name" value="Transcription Factor, Ets-1"/>
    <property type="match status" value="1"/>
</dbReference>
<organism evidence="1 2">
    <name type="scientific">Psylliodes chrysocephalus</name>
    <dbReference type="NCBI Taxonomy" id="3402493"/>
    <lineage>
        <taxon>Eukaryota</taxon>
        <taxon>Metazoa</taxon>
        <taxon>Ecdysozoa</taxon>
        <taxon>Arthropoda</taxon>
        <taxon>Hexapoda</taxon>
        <taxon>Insecta</taxon>
        <taxon>Pterygota</taxon>
        <taxon>Neoptera</taxon>
        <taxon>Endopterygota</taxon>
        <taxon>Coleoptera</taxon>
        <taxon>Polyphaga</taxon>
        <taxon>Cucujiformia</taxon>
        <taxon>Chrysomeloidea</taxon>
        <taxon>Chrysomelidae</taxon>
        <taxon>Galerucinae</taxon>
        <taxon>Alticini</taxon>
        <taxon>Psylliodes</taxon>
    </lineage>
</organism>
<name>A0A9P0D2G3_9CUCU</name>
<dbReference type="EMBL" id="OV651817">
    <property type="protein sequence ID" value="CAH1110925.1"/>
    <property type="molecule type" value="Genomic_DNA"/>
</dbReference>
<dbReference type="Proteomes" id="UP001153636">
    <property type="component" value="Chromosome 5"/>
</dbReference>
<gene>
    <name evidence="1" type="ORF">PSYICH_LOCUS11523</name>
</gene>
<sequence length="465" mass="52778">MEETKRLLIEWGLEEIVEDFVANGVTSDMFADINEALMKELIPKVGPRIRFKRQIDILKAELDVPNVADPSTSKQNIDLTVKDLEKPFSPESTSSTITNATTWSCLSSDGDVETSKTETGTTQSKFYILNIDATHDEKLTNTNTNTSTKPKMVTSAQMIDLFNSTNTGKSVLEVYKHSTFQRAHRQTIADIIIRNELEGQPDKRISGNRFMELSEMIVQLFPTEYKQIYFSKEKIEKNKKIETVAKGKLVSKFYTLRRSFRDCGLLPKDGKQKSDTNLPTTDDEHASRDIFSKDNAIKELLDDLTADISSDARANIVMLLLTYILPTISIRKGKPAGRWRPSRLEVAEGFWLRLKNISELAQAVNNKVEKLQKLGLCVQPLVIVVGPSNTEIQSVYVRIDQHMFPMPSCLKALDICFKSFHALHAEYARESEQIWTFIQQGIYKLHTKWDKSFTGVNSLLADLKL</sequence>
<accession>A0A9P0D2G3</accession>
<dbReference type="OrthoDB" id="6780164at2759"/>
<dbReference type="AlphaFoldDB" id="A0A9P0D2G3"/>
<reference evidence="1" key="1">
    <citation type="submission" date="2022-01" db="EMBL/GenBank/DDBJ databases">
        <authorList>
            <person name="King R."/>
        </authorList>
    </citation>
    <scope>NUCLEOTIDE SEQUENCE</scope>
</reference>
<evidence type="ECO:0000313" key="2">
    <source>
        <dbReference type="Proteomes" id="UP001153636"/>
    </source>
</evidence>
<dbReference type="InterPro" id="IPR013761">
    <property type="entry name" value="SAM/pointed_sf"/>
</dbReference>
<protein>
    <submittedName>
        <fullName evidence="1">Uncharacterized protein</fullName>
    </submittedName>
</protein>